<dbReference type="Gene3D" id="3.40.190.10">
    <property type="entry name" value="Periplasmic binding protein-like II"/>
    <property type="match status" value="4"/>
</dbReference>
<dbReference type="PROSITE" id="PS50931">
    <property type="entry name" value="HTH_LYSR"/>
    <property type="match status" value="1"/>
</dbReference>
<evidence type="ECO:0000256" key="3">
    <source>
        <dbReference type="ARBA" id="ARBA00023125"/>
    </source>
</evidence>
<dbReference type="Pfam" id="PF00126">
    <property type="entry name" value="HTH_1"/>
    <property type="match status" value="1"/>
</dbReference>
<protein>
    <submittedName>
        <fullName evidence="6">LysR family transcriptional regulator</fullName>
    </submittedName>
</protein>
<keyword evidence="3" id="KW-0238">DNA-binding</keyword>
<evidence type="ECO:0000256" key="1">
    <source>
        <dbReference type="ARBA" id="ARBA00009437"/>
    </source>
</evidence>
<comment type="similarity">
    <text evidence="1">Belongs to the LysR transcriptional regulatory family.</text>
</comment>
<accession>A0ABN2PIL1</accession>
<dbReference type="InterPro" id="IPR036388">
    <property type="entry name" value="WH-like_DNA-bd_sf"/>
</dbReference>
<keyword evidence="2" id="KW-0805">Transcription regulation</keyword>
<dbReference type="InterPro" id="IPR005119">
    <property type="entry name" value="LysR_subst-bd"/>
</dbReference>
<evidence type="ECO:0000313" key="7">
    <source>
        <dbReference type="Proteomes" id="UP001501612"/>
    </source>
</evidence>
<keyword evidence="7" id="KW-1185">Reference proteome</keyword>
<evidence type="ECO:0000256" key="4">
    <source>
        <dbReference type="ARBA" id="ARBA00023163"/>
    </source>
</evidence>
<keyword evidence="4" id="KW-0804">Transcription</keyword>
<feature type="domain" description="HTH lysR-type" evidence="5">
    <location>
        <begin position="7"/>
        <end position="64"/>
    </location>
</feature>
<dbReference type="InterPro" id="IPR036390">
    <property type="entry name" value="WH_DNA-bd_sf"/>
</dbReference>
<evidence type="ECO:0000256" key="2">
    <source>
        <dbReference type="ARBA" id="ARBA00023015"/>
    </source>
</evidence>
<gene>
    <name evidence="6" type="ORF">GCM10009737_25510</name>
</gene>
<name>A0ABN2PIL1_9ACTN</name>
<comment type="caution">
    <text evidence="6">The sequence shown here is derived from an EMBL/GenBank/DDBJ whole genome shotgun (WGS) entry which is preliminary data.</text>
</comment>
<organism evidence="6 7">
    <name type="scientific">Nocardioides lentus</name>
    <dbReference type="NCBI Taxonomy" id="338077"/>
    <lineage>
        <taxon>Bacteria</taxon>
        <taxon>Bacillati</taxon>
        <taxon>Actinomycetota</taxon>
        <taxon>Actinomycetes</taxon>
        <taxon>Propionibacteriales</taxon>
        <taxon>Nocardioidaceae</taxon>
        <taxon>Nocardioides</taxon>
    </lineage>
</organism>
<dbReference type="EMBL" id="BAAAMY010000005">
    <property type="protein sequence ID" value="GAA1922859.1"/>
    <property type="molecule type" value="Genomic_DNA"/>
</dbReference>
<dbReference type="SUPFAM" id="SSF46785">
    <property type="entry name" value="Winged helix' DNA-binding domain"/>
    <property type="match status" value="1"/>
</dbReference>
<dbReference type="Proteomes" id="UP001501612">
    <property type="component" value="Unassembled WGS sequence"/>
</dbReference>
<dbReference type="PANTHER" id="PTHR30346">
    <property type="entry name" value="TRANSCRIPTIONAL DUAL REGULATOR HCAR-RELATED"/>
    <property type="match status" value="1"/>
</dbReference>
<evidence type="ECO:0000313" key="6">
    <source>
        <dbReference type="EMBL" id="GAA1922859.1"/>
    </source>
</evidence>
<dbReference type="PANTHER" id="PTHR30346:SF17">
    <property type="entry name" value="LYSR FAMILY TRANSCRIPTIONAL REGULATOR"/>
    <property type="match status" value="1"/>
</dbReference>
<sequence length="288" mass="29583">MDRAVDLDTRHLRAFAAVCAEGTFTDAAIALRTTQASVSRSVQRVEATVGARVLERSARGVALTAAGERVLAVAHRVLAAVDALAEAAAGRAVLRLGYAWAALGRHTVAVQRGWRAADGELVLVHANTASGGLLEGRSDVAVVRTGLTHPRLAGATVGTERRWAALAADDPLAGRPVVGLGELVGRTVATDAVSGTTGPGLWPPGADLRFVPVPGVEEWLTLVASGRAVGVTAEATTVQHARAGVAYVPLADAAPVDVRLLWWRDEPPPALPALLAAARAAYAGAVSP</sequence>
<dbReference type="RefSeq" id="WP_344007770.1">
    <property type="nucleotide sequence ID" value="NZ_BAAAMY010000005.1"/>
</dbReference>
<proteinExistence type="inferred from homology"/>
<dbReference type="SUPFAM" id="SSF53850">
    <property type="entry name" value="Periplasmic binding protein-like II"/>
    <property type="match status" value="1"/>
</dbReference>
<reference evidence="6 7" key="1">
    <citation type="journal article" date="2019" name="Int. J. Syst. Evol. Microbiol.">
        <title>The Global Catalogue of Microorganisms (GCM) 10K type strain sequencing project: providing services to taxonomists for standard genome sequencing and annotation.</title>
        <authorList>
            <consortium name="The Broad Institute Genomics Platform"/>
            <consortium name="The Broad Institute Genome Sequencing Center for Infectious Disease"/>
            <person name="Wu L."/>
            <person name="Ma J."/>
        </authorList>
    </citation>
    <scope>NUCLEOTIDE SEQUENCE [LARGE SCALE GENOMIC DNA]</scope>
    <source>
        <strain evidence="6 7">JCM 14046</strain>
    </source>
</reference>
<evidence type="ECO:0000259" key="5">
    <source>
        <dbReference type="PROSITE" id="PS50931"/>
    </source>
</evidence>
<dbReference type="InterPro" id="IPR000847">
    <property type="entry name" value="LysR_HTH_N"/>
</dbReference>
<dbReference type="Gene3D" id="1.10.10.10">
    <property type="entry name" value="Winged helix-like DNA-binding domain superfamily/Winged helix DNA-binding domain"/>
    <property type="match status" value="1"/>
</dbReference>
<dbReference type="Pfam" id="PF03466">
    <property type="entry name" value="LysR_substrate"/>
    <property type="match status" value="1"/>
</dbReference>